<dbReference type="OrthoDB" id="10265230at2759"/>
<dbReference type="PANTHER" id="PTHR43466:SF1">
    <property type="entry name" value="2-OXO-4-HYDROXY-4-CARBOXY-5-UREIDOIMIDAZOLINE DECARBOXYLASE-RELATED"/>
    <property type="match status" value="1"/>
</dbReference>
<dbReference type="GO" id="GO:0006144">
    <property type="term" value="P:purine nucleobase metabolic process"/>
    <property type="evidence" value="ECO:0007669"/>
    <property type="project" value="UniProtKB-KW"/>
</dbReference>
<comment type="pathway">
    <text evidence="2">Purine metabolism; urate degradation; (S)-allantoin from urate: step 3/3.</text>
</comment>
<dbReference type="Gene3D" id="1.10.3330.10">
    <property type="entry name" value="Oxo-4-hydroxy-4-carboxy-5-ureidoimidazoline decarboxylase"/>
    <property type="match status" value="1"/>
</dbReference>
<organism evidence="8 9">
    <name type="scientific">Chlorella vulgaris</name>
    <name type="common">Green alga</name>
    <dbReference type="NCBI Taxonomy" id="3077"/>
    <lineage>
        <taxon>Eukaryota</taxon>
        <taxon>Viridiplantae</taxon>
        <taxon>Chlorophyta</taxon>
        <taxon>core chlorophytes</taxon>
        <taxon>Trebouxiophyceae</taxon>
        <taxon>Chlorellales</taxon>
        <taxon>Chlorellaceae</taxon>
        <taxon>Chlorella clade</taxon>
        <taxon>Chlorella</taxon>
    </lineage>
</organism>
<keyword evidence="4" id="KW-0659">Purine metabolism</keyword>
<evidence type="ECO:0000256" key="2">
    <source>
        <dbReference type="ARBA" id="ARBA00004754"/>
    </source>
</evidence>
<dbReference type="AlphaFoldDB" id="A0A9D4TPL1"/>
<dbReference type="PANTHER" id="PTHR43466">
    <property type="entry name" value="2-OXO-4-HYDROXY-4-CARBOXY-5-UREIDOIMIDAZOLINE DECARBOXYLASE-RELATED"/>
    <property type="match status" value="1"/>
</dbReference>
<evidence type="ECO:0000256" key="5">
    <source>
        <dbReference type="ARBA" id="ARBA00022793"/>
    </source>
</evidence>
<keyword evidence="6" id="KW-0456">Lyase</keyword>
<dbReference type="Pfam" id="PF09349">
    <property type="entry name" value="OHCU_decarbox"/>
    <property type="match status" value="1"/>
</dbReference>
<dbReference type="InterPro" id="IPR018020">
    <property type="entry name" value="OHCU_decarboxylase"/>
</dbReference>
<dbReference type="Proteomes" id="UP001055712">
    <property type="component" value="Unassembled WGS sequence"/>
</dbReference>
<sequence length="131" mass="14053">MSLAPSTSALLECCSCRAFAEAVAARGPYGSVDDLISAARTVWWHETSVLGWLEAFAAHPRIGDLEGLRKKFGAFADMSKGEQAAAGGAADTTLQSLADWNRKYEDRFGHIFIICAAGKSAEEMLAAVQQR</sequence>
<dbReference type="GO" id="GO:0051997">
    <property type="term" value="F:2-oxo-4-hydroxy-4-carboxy-5-ureidoimidazoline decarboxylase activity"/>
    <property type="evidence" value="ECO:0007669"/>
    <property type="project" value="UniProtKB-EC"/>
</dbReference>
<protein>
    <recommendedName>
        <fullName evidence="3">2-oxo-4-hydroxy-4-carboxy-5-ureidoimidazoline decarboxylase</fullName>
        <ecNumber evidence="3">4.1.1.97</ecNumber>
    </recommendedName>
</protein>
<comment type="caution">
    <text evidence="8">The sequence shown here is derived from an EMBL/GenBank/DDBJ whole genome shotgun (WGS) entry which is preliminary data.</text>
</comment>
<evidence type="ECO:0000259" key="7">
    <source>
        <dbReference type="Pfam" id="PF09349"/>
    </source>
</evidence>
<feature type="domain" description="Oxo-4-hydroxy-4-carboxy-5-ureidoimidazoline decarboxylase" evidence="7">
    <location>
        <begin position="6"/>
        <end position="131"/>
    </location>
</feature>
<proteinExistence type="predicted"/>
<dbReference type="EMBL" id="SIDB01000007">
    <property type="protein sequence ID" value="KAI3430399.1"/>
    <property type="molecule type" value="Genomic_DNA"/>
</dbReference>
<dbReference type="SUPFAM" id="SSF158694">
    <property type="entry name" value="UraD-Like"/>
    <property type="match status" value="1"/>
</dbReference>
<dbReference type="EC" id="4.1.1.97" evidence="3"/>
<comment type="catalytic activity">
    <reaction evidence="1">
        <text>5-hydroxy-2-oxo-4-ureido-2,5-dihydro-1H-imidazole-5-carboxylate + H(+) = (S)-allantoin + CO2</text>
        <dbReference type="Rhea" id="RHEA:26301"/>
        <dbReference type="ChEBI" id="CHEBI:15378"/>
        <dbReference type="ChEBI" id="CHEBI:15678"/>
        <dbReference type="ChEBI" id="CHEBI:16526"/>
        <dbReference type="ChEBI" id="CHEBI:58639"/>
        <dbReference type="EC" id="4.1.1.97"/>
    </reaction>
</comment>
<accession>A0A9D4TPL1</accession>
<evidence type="ECO:0000256" key="6">
    <source>
        <dbReference type="ARBA" id="ARBA00023239"/>
    </source>
</evidence>
<evidence type="ECO:0000256" key="1">
    <source>
        <dbReference type="ARBA" id="ARBA00001163"/>
    </source>
</evidence>
<evidence type="ECO:0000313" key="9">
    <source>
        <dbReference type="Proteomes" id="UP001055712"/>
    </source>
</evidence>
<evidence type="ECO:0000313" key="8">
    <source>
        <dbReference type="EMBL" id="KAI3430399.1"/>
    </source>
</evidence>
<evidence type="ECO:0000256" key="3">
    <source>
        <dbReference type="ARBA" id="ARBA00012257"/>
    </source>
</evidence>
<reference evidence="8" key="1">
    <citation type="journal article" date="2019" name="Plant J.">
        <title>Chlorella vulgaris genome assembly and annotation reveals the molecular basis for metabolic acclimation to high light conditions.</title>
        <authorList>
            <person name="Cecchin M."/>
            <person name="Marcolungo L."/>
            <person name="Rossato M."/>
            <person name="Girolomoni L."/>
            <person name="Cosentino E."/>
            <person name="Cuine S."/>
            <person name="Li-Beisson Y."/>
            <person name="Delledonne M."/>
            <person name="Ballottari M."/>
        </authorList>
    </citation>
    <scope>NUCLEOTIDE SEQUENCE</scope>
    <source>
        <strain evidence="8">211/11P</strain>
    </source>
</reference>
<dbReference type="GO" id="GO:0005777">
    <property type="term" value="C:peroxisome"/>
    <property type="evidence" value="ECO:0007669"/>
    <property type="project" value="TreeGrafter"/>
</dbReference>
<evidence type="ECO:0000256" key="4">
    <source>
        <dbReference type="ARBA" id="ARBA00022631"/>
    </source>
</evidence>
<dbReference type="InterPro" id="IPR036778">
    <property type="entry name" value="OHCU_decarboxylase_sf"/>
</dbReference>
<gene>
    <name evidence="8" type="ORF">D9Q98_004994</name>
</gene>
<dbReference type="GO" id="GO:0019628">
    <property type="term" value="P:urate catabolic process"/>
    <property type="evidence" value="ECO:0007669"/>
    <property type="project" value="TreeGrafter"/>
</dbReference>
<keyword evidence="5" id="KW-0210">Decarboxylase</keyword>
<keyword evidence="9" id="KW-1185">Reference proteome</keyword>
<reference evidence="8" key="2">
    <citation type="submission" date="2020-11" db="EMBL/GenBank/DDBJ databases">
        <authorList>
            <person name="Cecchin M."/>
            <person name="Marcolungo L."/>
            <person name="Rossato M."/>
            <person name="Girolomoni L."/>
            <person name="Cosentino E."/>
            <person name="Cuine S."/>
            <person name="Li-Beisson Y."/>
            <person name="Delledonne M."/>
            <person name="Ballottari M."/>
        </authorList>
    </citation>
    <scope>NUCLEOTIDE SEQUENCE</scope>
    <source>
        <strain evidence="8">211/11P</strain>
        <tissue evidence="8">Whole cell</tissue>
    </source>
</reference>
<name>A0A9D4TPL1_CHLVU</name>